<evidence type="ECO:0000313" key="2">
    <source>
        <dbReference type="Proteomes" id="UP000821866"/>
    </source>
</evidence>
<dbReference type="EMBL" id="JABSTU010000001">
    <property type="protein sequence ID" value="KAH8041023.1"/>
    <property type="molecule type" value="Genomic_DNA"/>
</dbReference>
<keyword evidence="2" id="KW-1185">Reference proteome</keyword>
<accession>A0A9J6F3D3</accession>
<comment type="caution">
    <text evidence="1">The sequence shown here is derived from an EMBL/GenBank/DDBJ whole genome shotgun (WGS) entry which is preliminary data.</text>
</comment>
<proteinExistence type="predicted"/>
<reference evidence="1" key="1">
    <citation type="journal article" date="2020" name="Cell">
        <title>Large-Scale Comparative Analyses of Tick Genomes Elucidate Their Genetic Diversity and Vector Capacities.</title>
        <authorList>
            <consortium name="Tick Genome and Microbiome Consortium (TIGMIC)"/>
            <person name="Jia N."/>
            <person name="Wang J."/>
            <person name="Shi W."/>
            <person name="Du L."/>
            <person name="Sun Y."/>
            <person name="Zhan W."/>
            <person name="Jiang J.F."/>
            <person name="Wang Q."/>
            <person name="Zhang B."/>
            <person name="Ji P."/>
            <person name="Bell-Sakyi L."/>
            <person name="Cui X.M."/>
            <person name="Yuan T.T."/>
            <person name="Jiang B.G."/>
            <person name="Yang W.F."/>
            <person name="Lam T.T."/>
            <person name="Chang Q.C."/>
            <person name="Ding S.J."/>
            <person name="Wang X.J."/>
            <person name="Zhu J.G."/>
            <person name="Ruan X.D."/>
            <person name="Zhao L."/>
            <person name="Wei J.T."/>
            <person name="Ye R.Z."/>
            <person name="Que T.C."/>
            <person name="Du C.H."/>
            <person name="Zhou Y.H."/>
            <person name="Cheng J.X."/>
            <person name="Dai P.F."/>
            <person name="Guo W.B."/>
            <person name="Han X.H."/>
            <person name="Huang E.J."/>
            <person name="Li L.F."/>
            <person name="Wei W."/>
            <person name="Gao Y.C."/>
            <person name="Liu J.Z."/>
            <person name="Shao H.Z."/>
            <person name="Wang X."/>
            <person name="Wang C.C."/>
            <person name="Yang T.C."/>
            <person name="Huo Q.B."/>
            <person name="Li W."/>
            <person name="Chen H.Y."/>
            <person name="Chen S.E."/>
            <person name="Zhou L.G."/>
            <person name="Ni X.B."/>
            <person name="Tian J.H."/>
            <person name="Sheng Y."/>
            <person name="Liu T."/>
            <person name="Pan Y.S."/>
            <person name="Xia L.Y."/>
            <person name="Li J."/>
            <person name="Zhao F."/>
            <person name="Cao W.C."/>
        </authorList>
    </citation>
    <scope>NUCLEOTIDE SEQUENCE</scope>
    <source>
        <strain evidence="1">Rmic-2018</strain>
    </source>
</reference>
<dbReference type="Proteomes" id="UP000821866">
    <property type="component" value="Chromosome 1"/>
</dbReference>
<gene>
    <name evidence="1" type="ORF">HPB51_013683</name>
</gene>
<organism evidence="1 2">
    <name type="scientific">Rhipicephalus microplus</name>
    <name type="common">Cattle tick</name>
    <name type="synonym">Boophilus microplus</name>
    <dbReference type="NCBI Taxonomy" id="6941"/>
    <lineage>
        <taxon>Eukaryota</taxon>
        <taxon>Metazoa</taxon>
        <taxon>Ecdysozoa</taxon>
        <taxon>Arthropoda</taxon>
        <taxon>Chelicerata</taxon>
        <taxon>Arachnida</taxon>
        <taxon>Acari</taxon>
        <taxon>Parasitiformes</taxon>
        <taxon>Ixodida</taxon>
        <taxon>Ixodoidea</taxon>
        <taxon>Ixodidae</taxon>
        <taxon>Rhipicephalinae</taxon>
        <taxon>Rhipicephalus</taxon>
        <taxon>Boophilus</taxon>
    </lineage>
</organism>
<reference evidence="1" key="2">
    <citation type="submission" date="2021-09" db="EMBL/GenBank/DDBJ databases">
        <authorList>
            <person name="Jia N."/>
            <person name="Wang J."/>
            <person name="Shi W."/>
            <person name="Du L."/>
            <person name="Sun Y."/>
            <person name="Zhan W."/>
            <person name="Jiang J."/>
            <person name="Wang Q."/>
            <person name="Zhang B."/>
            <person name="Ji P."/>
            <person name="Sakyi L.B."/>
            <person name="Cui X."/>
            <person name="Yuan T."/>
            <person name="Jiang B."/>
            <person name="Yang W."/>
            <person name="Lam T.T.-Y."/>
            <person name="Chang Q."/>
            <person name="Ding S."/>
            <person name="Wang X."/>
            <person name="Zhu J."/>
            <person name="Ruan X."/>
            <person name="Zhao L."/>
            <person name="Wei J."/>
            <person name="Que T."/>
            <person name="Du C."/>
            <person name="Cheng J."/>
            <person name="Dai P."/>
            <person name="Han X."/>
            <person name="Huang E."/>
            <person name="Gao Y."/>
            <person name="Liu J."/>
            <person name="Shao H."/>
            <person name="Ye R."/>
            <person name="Li L."/>
            <person name="Wei W."/>
            <person name="Wang X."/>
            <person name="Wang C."/>
            <person name="Huo Q."/>
            <person name="Li W."/>
            <person name="Guo W."/>
            <person name="Chen H."/>
            <person name="Chen S."/>
            <person name="Zhou L."/>
            <person name="Zhou L."/>
            <person name="Ni X."/>
            <person name="Tian J."/>
            <person name="Zhou Y."/>
            <person name="Sheng Y."/>
            <person name="Liu T."/>
            <person name="Pan Y."/>
            <person name="Xia L."/>
            <person name="Li J."/>
            <person name="Zhao F."/>
            <person name="Cao W."/>
        </authorList>
    </citation>
    <scope>NUCLEOTIDE SEQUENCE</scope>
    <source>
        <strain evidence="1">Rmic-2018</strain>
        <tissue evidence="1">Larvae</tissue>
    </source>
</reference>
<protein>
    <submittedName>
        <fullName evidence="1">Uncharacterized protein</fullName>
    </submittedName>
</protein>
<dbReference type="AlphaFoldDB" id="A0A9J6F3D3"/>
<sequence>MQVEVKGADITAEECLESGWTMAISKRKQHGASEQDAHASLIQRGDVSGGGRALAGVKKRLIAASRLPRLPREHCRVIVRPRGGMNVKTVSKIKVAHALTLVA</sequence>
<evidence type="ECO:0000313" key="1">
    <source>
        <dbReference type="EMBL" id="KAH8041023.1"/>
    </source>
</evidence>
<name>A0A9J6F3D3_RHIMP</name>